<feature type="region of interest" description="Disordered" evidence="1">
    <location>
        <begin position="19"/>
        <end position="42"/>
    </location>
</feature>
<dbReference type="EMBL" id="AKCT01000216">
    <property type="protein sequence ID" value="EKV10852.1"/>
    <property type="molecule type" value="Genomic_DNA"/>
</dbReference>
<sequence>MGDIGKAGRLNGVRSTIYSVETGTSSRTKKPSELVCRPQWRG</sequence>
<evidence type="ECO:0000313" key="3">
    <source>
        <dbReference type="Proteomes" id="UP000009882"/>
    </source>
</evidence>
<comment type="caution">
    <text evidence="2">The sequence shown here is derived from an EMBL/GenBank/DDBJ whole genome shotgun (WGS) entry which is preliminary data.</text>
</comment>
<organism evidence="2 3">
    <name type="scientific">Penicillium digitatum (strain PHI26 / CECT 20796)</name>
    <name type="common">Green mold</name>
    <dbReference type="NCBI Taxonomy" id="1170229"/>
    <lineage>
        <taxon>Eukaryota</taxon>
        <taxon>Fungi</taxon>
        <taxon>Dikarya</taxon>
        <taxon>Ascomycota</taxon>
        <taxon>Pezizomycotina</taxon>
        <taxon>Eurotiomycetes</taxon>
        <taxon>Eurotiomycetidae</taxon>
        <taxon>Eurotiales</taxon>
        <taxon>Aspergillaceae</taxon>
        <taxon>Penicillium</taxon>
    </lineage>
</organism>
<keyword evidence="3" id="KW-1185">Reference proteome</keyword>
<dbReference type="InParanoid" id="K9FR61"/>
<dbReference type="HOGENOM" id="CLU_3260717_0_0_1"/>
<evidence type="ECO:0000256" key="1">
    <source>
        <dbReference type="SAM" id="MobiDB-lite"/>
    </source>
</evidence>
<evidence type="ECO:0000313" key="2">
    <source>
        <dbReference type="EMBL" id="EKV10852.1"/>
    </source>
</evidence>
<protein>
    <submittedName>
        <fullName evidence="2">Uncharacterized protein</fullName>
    </submittedName>
</protein>
<reference evidence="3" key="1">
    <citation type="journal article" date="2012" name="BMC Genomics">
        <title>Genome sequence of the necrotrophic fungus Penicillium digitatum, the main postharvest pathogen of citrus.</title>
        <authorList>
            <person name="Marcet-Houben M."/>
            <person name="Ballester A.-R."/>
            <person name="de la Fuente B."/>
            <person name="Harries E."/>
            <person name="Marcos J.F."/>
            <person name="Gonzalez-Candelas L."/>
            <person name="Gabaldon T."/>
        </authorList>
    </citation>
    <scope>NUCLEOTIDE SEQUENCE [LARGE SCALE GENOMIC DNA]</scope>
    <source>
        <strain evidence="3">PHI26 / CECT 20796</strain>
    </source>
</reference>
<proteinExistence type="predicted"/>
<dbReference type="AlphaFoldDB" id="K9FR61"/>
<name>K9FR61_PEND2</name>
<gene>
    <name evidence="2" type="ORF">PDIG_53400</name>
</gene>
<accession>K9FR61</accession>
<dbReference type="Proteomes" id="UP000009882">
    <property type="component" value="Unassembled WGS sequence"/>
</dbReference>